<evidence type="ECO:0000313" key="3">
    <source>
        <dbReference type="Proteomes" id="UP000093366"/>
    </source>
</evidence>
<feature type="domain" description="YqcC-like" evidence="1">
    <location>
        <begin position="16"/>
        <end position="111"/>
    </location>
</feature>
<dbReference type="GO" id="GO:0044010">
    <property type="term" value="P:single-species biofilm formation"/>
    <property type="evidence" value="ECO:0007669"/>
    <property type="project" value="TreeGrafter"/>
</dbReference>
<evidence type="ECO:0000259" key="1">
    <source>
        <dbReference type="Pfam" id="PF04287"/>
    </source>
</evidence>
<dbReference type="PANTHER" id="PTHR39586:SF1">
    <property type="entry name" value="CYTOPLASMIC PROTEIN"/>
    <property type="match status" value="1"/>
</dbReference>
<organism evidence="2 3">
    <name type="scientific">Pseudoalteromonas luteoviolacea</name>
    <dbReference type="NCBI Taxonomy" id="43657"/>
    <lineage>
        <taxon>Bacteria</taxon>
        <taxon>Pseudomonadati</taxon>
        <taxon>Pseudomonadota</taxon>
        <taxon>Gammaproteobacteria</taxon>
        <taxon>Alteromonadales</taxon>
        <taxon>Pseudoalteromonadaceae</taxon>
        <taxon>Pseudoalteromonas</taxon>
    </lineage>
</organism>
<dbReference type="PANTHER" id="PTHR39586">
    <property type="entry name" value="CYTOPLASMIC PROTEIN-RELATED"/>
    <property type="match status" value="1"/>
</dbReference>
<evidence type="ECO:0000313" key="2">
    <source>
        <dbReference type="EMBL" id="OCQ18458.1"/>
    </source>
</evidence>
<dbReference type="Proteomes" id="UP000093366">
    <property type="component" value="Unassembled WGS sequence"/>
</dbReference>
<gene>
    <name evidence="2" type="ORF">A7985_23510</name>
</gene>
<dbReference type="Gene3D" id="1.20.1440.40">
    <property type="entry name" value="YqcC-like"/>
    <property type="match status" value="1"/>
</dbReference>
<dbReference type="Pfam" id="PF04287">
    <property type="entry name" value="DUF446"/>
    <property type="match status" value="1"/>
</dbReference>
<dbReference type="OrthoDB" id="8794567at2"/>
<accession>A0A1C0TJT0</accession>
<dbReference type="InterPro" id="IPR036814">
    <property type="entry name" value="YqcC-like_sf"/>
</dbReference>
<dbReference type="InterPro" id="IPR007384">
    <property type="entry name" value="UCP006257"/>
</dbReference>
<reference evidence="3" key="1">
    <citation type="submission" date="2016-07" db="EMBL/GenBank/DDBJ databases">
        <authorList>
            <person name="Florea S."/>
            <person name="Webb J.S."/>
            <person name="Jaromczyk J."/>
            <person name="Schardl C.L."/>
        </authorList>
    </citation>
    <scope>NUCLEOTIDE SEQUENCE [LARGE SCALE GENOMIC DNA]</scope>
    <source>
        <strain evidence="3">IPB1</strain>
    </source>
</reference>
<protein>
    <recommendedName>
        <fullName evidence="1">YqcC-like domain-containing protein</fullName>
    </recommendedName>
</protein>
<name>A0A1C0TJT0_9GAMM</name>
<dbReference type="PIRSF" id="PIRSF006257">
    <property type="entry name" value="UCP006257"/>
    <property type="match status" value="1"/>
</dbReference>
<dbReference type="AlphaFoldDB" id="A0A1C0TJT0"/>
<dbReference type="SUPFAM" id="SSF158452">
    <property type="entry name" value="YqcC-like"/>
    <property type="match status" value="1"/>
</dbReference>
<dbReference type="EMBL" id="MAUJ01000015">
    <property type="protein sequence ID" value="OCQ18458.1"/>
    <property type="molecule type" value="Genomic_DNA"/>
</dbReference>
<proteinExistence type="predicted"/>
<dbReference type="InterPro" id="IPR023376">
    <property type="entry name" value="YqcC-like_dom"/>
</dbReference>
<sequence length="121" mass="13592">MVVWITRKREVPVSQQVLQHLAELESQLQQAKLWQAEPVEAQALASTQPFCCDTLRFEQWLQFVFIPKIQQMIQAGQSLPTNIAIAPMAEVAFADHPQQQALFSKLNEIDTVISAGGEKSC</sequence>
<comment type="caution">
    <text evidence="2">The sequence shown here is derived from an EMBL/GenBank/DDBJ whole genome shotgun (WGS) entry which is preliminary data.</text>
</comment>